<accession>A0A1H2HYV7</accession>
<dbReference type="EMBL" id="FNLN01000077">
    <property type="protein sequence ID" value="SDU37072.1"/>
    <property type="molecule type" value="Genomic_DNA"/>
</dbReference>
<sequence length="207" mass="23426">MRFTILLFLLLVPRIAFAENLLVNSNKLFNFAEKSYPELFSPASTATFNLDNYLVRYYPNTGNYLGTLGEDIYVYGDVFNGLLKAGVISNFIELEPDSDELLAQLFGGGQSNVQVYGSGVVTSILSDDLDGSRHQRFIIELKSKQTLLIAHNIDLAPRVDGLSLNDQIEFFGEYEWNDKGGVIHWTHDDPEEIHVNGWIFHNNVIYQ</sequence>
<proteinExistence type="predicted"/>
<dbReference type="Proteomes" id="UP000182882">
    <property type="component" value="Unassembled WGS sequence"/>
</dbReference>
<organism evidence="1 2">
    <name type="scientific">Nitrosomonas ureae</name>
    <dbReference type="NCBI Taxonomy" id="44577"/>
    <lineage>
        <taxon>Bacteria</taxon>
        <taxon>Pseudomonadati</taxon>
        <taxon>Pseudomonadota</taxon>
        <taxon>Betaproteobacteria</taxon>
        <taxon>Nitrosomonadales</taxon>
        <taxon>Nitrosomonadaceae</taxon>
        <taxon>Nitrosomonas</taxon>
    </lineage>
</organism>
<dbReference type="InterPro" id="IPR021856">
    <property type="entry name" value="DUF3465"/>
</dbReference>
<keyword evidence="2" id="KW-1185">Reference proteome</keyword>
<dbReference type="AlphaFoldDB" id="A0A1H2HYV7"/>
<reference evidence="2" key="1">
    <citation type="submission" date="2016-10" db="EMBL/GenBank/DDBJ databases">
        <authorList>
            <person name="Varghese N."/>
            <person name="Submissions S."/>
        </authorList>
    </citation>
    <scope>NUCLEOTIDE SEQUENCE [LARGE SCALE GENOMIC DNA]</scope>
    <source>
        <strain evidence="2">Nm10</strain>
    </source>
</reference>
<gene>
    <name evidence="1" type="ORF">SAMN05216406_1772</name>
</gene>
<protein>
    <submittedName>
        <fullName evidence="1">Uncharacterized protein</fullName>
    </submittedName>
</protein>
<name>A0A1H2HYV7_9PROT</name>
<dbReference type="Pfam" id="PF11948">
    <property type="entry name" value="DUF3465"/>
    <property type="match status" value="1"/>
</dbReference>
<evidence type="ECO:0000313" key="2">
    <source>
        <dbReference type="Proteomes" id="UP000182882"/>
    </source>
</evidence>
<evidence type="ECO:0000313" key="1">
    <source>
        <dbReference type="EMBL" id="SDU37072.1"/>
    </source>
</evidence>
<dbReference type="RefSeq" id="WP_082633026.1">
    <property type="nucleotide sequence ID" value="NZ_CP013341.1"/>
</dbReference>